<dbReference type="STRING" id="4533.J3LY56"/>
<dbReference type="OMA" id="REAHWVS"/>
<sequence length="387" mass="43311">MGGGGGGGGGGSGVGNAHDDDDWEQLGAAGAAVAADVTLVLVGKVGSGKSATANSILGSEAFASRWSYAGVTQTCQMRNTVFQDGCASRTVNVIDTPGLFDMDITAEDVRKEIVKCMDMAKDGIHAMLLVFSAKSRFSCEDEKTIESIKLFFGDKILDHMVLVFTHGDEVGGETNWKNMLSATAPPYLQNILKLCTNRVVLFDNKTIDDHNCQTQLKRLLDAVDLVISSNNGNPFSNEMFTNIQEARHRQKDINSKVYSSKEIDGEYISLVTNMVEEKLNSTIQSLQQQLLKEQEARLDIQNEMTKVILRSEEDTRRLREILEKAQQESNNAREKNKKLMESEKARQEKEKKRKEEVRRLKDNLEKVRLESEHHRKMFENKKECTIL</sequence>
<name>J3LY56_ORYBR</name>
<dbReference type="HOGENOM" id="CLU_010468_0_1_1"/>
<evidence type="ECO:0000259" key="5">
    <source>
        <dbReference type="PROSITE" id="PS51720"/>
    </source>
</evidence>
<dbReference type="EnsemblPlants" id="OB04G20810.1">
    <property type="protein sequence ID" value="OB04G20810.1"/>
    <property type="gene ID" value="OB04G20810"/>
</dbReference>
<dbReference type="SUPFAM" id="SSF52540">
    <property type="entry name" value="P-loop containing nucleoside triphosphate hydrolases"/>
    <property type="match status" value="1"/>
</dbReference>
<proteinExistence type="inferred from homology"/>
<dbReference type="PANTHER" id="PTHR10903">
    <property type="entry name" value="GTPASE, IMAP FAMILY MEMBER-RELATED"/>
    <property type="match status" value="1"/>
</dbReference>
<dbReference type="eggNOG" id="ENOG502R7PE">
    <property type="taxonomic scope" value="Eukaryota"/>
</dbReference>
<dbReference type="GO" id="GO:0005525">
    <property type="term" value="F:GTP binding"/>
    <property type="evidence" value="ECO:0007669"/>
    <property type="project" value="UniProtKB-KW"/>
</dbReference>
<dbReference type="GeneID" id="102704239"/>
<dbReference type="CDD" id="cd01852">
    <property type="entry name" value="AIG1"/>
    <property type="match status" value="1"/>
</dbReference>
<reference evidence="6" key="1">
    <citation type="journal article" date="2013" name="Nat. Commun.">
        <title>Whole-genome sequencing of Oryza brachyantha reveals mechanisms underlying Oryza genome evolution.</title>
        <authorList>
            <person name="Chen J."/>
            <person name="Huang Q."/>
            <person name="Gao D."/>
            <person name="Wang J."/>
            <person name="Lang Y."/>
            <person name="Liu T."/>
            <person name="Li B."/>
            <person name="Bai Z."/>
            <person name="Luis Goicoechea J."/>
            <person name="Liang C."/>
            <person name="Chen C."/>
            <person name="Zhang W."/>
            <person name="Sun S."/>
            <person name="Liao Y."/>
            <person name="Zhang X."/>
            <person name="Yang L."/>
            <person name="Song C."/>
            <person name="Wang M."/>
            <person name="Shi J."/>
            <person name="Liu G."/>
            <person name="Liu J."/>
            <person name="Zhou H."/>
            <person name="Zhou W."/>
            <person name="Yu Q."/>
            <person name="An N."/>
            <person name="Chen Y."/>
            <person name="Cai Q."/>
            <person name="Wang B."/>
            <person name="Liu B."/>
            <person name="Min J."/>
            <person name="Huang Y."/>
            <person name="Wu H."/>
            <person name="Li Z."/>
            <person name="Zhang Y."/>
            <person name="Yin Y."/>
            <person name="Song W."/>
            <person name="Jiang J."/>
            <person name="Jackson S.A."/>
            <person name="Wing R.A."/>
            <person name="Wang J."/>
            <person name="Chen M."/>
        </authorList>
    </citation>
    <scope>NUCLEOTIDE SEQUENCE [LARGE SCALE GENOMIC DNA]</scope>
    <source>
        <strain evidence="6">cv. IRGC 101232</strain>
    </source>
</reference>
<dbReference type="InterPro" id="IPR027417">
    <property type="entry name" value="P-loop_NTPase"/>
</dbReference>
<dbReference type="InterPro" id="IPR006703">
    <property type="entry name" value="G_AIG1"/>
</dbReference>
<dbReference type="Proteomes" id="UP000006038">
    <property type="component" value="Chromosome 4"/>
</dbReference>
<keyword evidence="3" id="KW-0342">GTP-binding</keyword>
<evidence type="ECO:0000256" key="3">
    <source>
        <dbReference type="ARBA" id="ARBA00023134"/>
    </source>
</evidence>
<reference evidence="6" key="2">
    <citation type="submission" date="2013-04" db="UniProtKB">
        <authorList>
            <consortium name="EnsemblPlants"/>
        </authorList>
    </citation>
    <scope>IDENTIFICATION</scope>
</reference>
<dbReference type="PROSITE" id="PS51720">
    <property type="entry name" value="G_AIG1"/>
    <property type="match status" value="1"/>
</dbReference>
<dbReference type="Gene3D" id="3.40.50.300">
    <property type="entry name" value="P-loop containing nucleotide triphosphate hydrolases"/>
    <property type="match status" value="1"/>
</dbReference>
<dbReference type="FunFam" id="3.40.50.300:FF:000840">
    <property type="entry name" value="Immune-associated nucleotide-binding protein 9"/>
    <property type="match status" value="1"/>
</dbReference>
<keyword evidence="7" id="KW-1185">Reference proteome</keyword>
<comment type="similarity">
    <text evidence="1">Belongs to the TRAFAC class TrmE-Era-EngA-EngB-Septin-like GTPase superfamily. AIG1/Toc34/Toc159-like paraseptin GTPase family. IAN subfamily.</text>
</comment>
<dbReference type="Gramene" id="OB04G20810.1">
    <property type="protein sequence ID" value="OB04G20810.1"/>
    <property type="gene ID" value="OB04G20810"/>
</dbReference>
<evidence type="ECO:0000313" key="6">
    <source>
        <dbReference type="EnsemblPlants" id="OB04G20810.1"/>
    </source>
</evidence>
<feature type="domain" description="AIG1-type G" evidence="5">
    <location>
        <begin position="34"/>
        <end position="244"/>
    </location>
</feature>
<protein>
    <recommendedName>
        <fullName evidence="5">AIG1-type G domain-containing protein</fullName>
    </recommendedName>
</protein>
<dbReference type="KEGG" id="obr:102704239"/>
<evidence type="ECO:0000256" key="2">
    <source>
        <dbReference type="ARBA" id="ARBA00022741"/>
    </source>
</evidence>
<feature type="region of interest" description="Disordered" evidence="4">
    <location>
        <begin position="1"/>
        <end position="21"/>
    </location>
</feature>
<evidence type="ECO:0000256" key="4">
    <source>
        <dbReference type="SAM" id="MobiDB-lite"/>
    </source>
</evidence>
<feature type="region of interest" description="Disordered" evidence="4">
    <location>
        <begin position="324"/>
        <end position="365"/>
    </location>
</feature>
<accession>J3LY56</accession>
<dbReference type="AlphaFoldDB" id="J3LY56"/>
<dbReference type="Pfam" id="PF04548">
    <property type="entry name" value="AIG1"/>
    <property type="match status" value="1"/>
</dbReference>
<evidence type="ECO:0000256" key="1">
    <source>
        <dbReference type="ARBA" id="ARBA00008535"/>
    </source>
</evidence>
<feature type="compositionally biased region" description="Gly residues" evidence="4">
    <location>
        <begin position="1"/>
        <end position="14"/>
    </location>
</feature>
<dbReference type="OrthoDB" id="660477at2759"/>
<organism evidence="6">
    <name type="scientific">Oryza brachyantha</name>
    <name type="common">malo sina</name>
    <dbReference type="NCBI Taxonomy" id="4533"/>
    <lineage>
        <taxon>Eukaryota</taxon>
        <taxon>Viridiplantae</taxon>
        <taxon>Streptophyta</taxon>
        <taxon>Embryophyta</taxon>
        <taxon>Tracheophyta</taxon>
        <taxon>Spermatophyta</taxon>
        <taxon>Magnoliopsida</taxon>
        <taxon>Liliopsida</taxon>
        <taxon>Poales</taxon>
        <taxon>Poaceae</taxon>
        <taxon>BOP clade</taxon>
        <taxon>Oryzoideae</taxon>
        <taxon>Oryzeae</taxon>
        <taxon>Oryzinae</taxon>
        <taxon>Oryza</taxon>
    </lineage>
</organism>
<dbReference type="PANTHER" id="PTHR10903:SF102">
    <property type="entry name" value="OS04G0441600 PROTEIN"/>
    <property type="match status" value="1"/>
</dbReference>
<keyword evidence="2" id="KW-0547">Nucleotide-binding</keyword>
<evidence type="ECO:0000313" key="7">
    <source>
        <dbReference type="Proteomes" id="UP000006038"/>
    </source>
</evidence>
<dbReference type="InterPro" id="IPR045058">
    <property type="entry name" value="GIMA/IAN/Toc"/>
</dbReference>